<protein>
    <submittedName>
        <fullName evidence="1">Uncharacterized protein</fullName>
    </submittedName>
</protein>
<evidence type="ECO:0000313" key="1">
    <source>
        <dbReference type="EMBL" id="TFK64068.1"/>
    </source>
</evidence>
<evidence type="ECO:0000313" key="2">
    <source>
        <dbReference type="Proteomes" id="UP000308600"/>
    </source>
</evidence>
<reference evidence="1 2" key="1">
    <citation type="journal article" date="2019" name="Nat. Ecol. Evol.">
        <title>Megaphylogeny resolves global patterns of mushroom evolution.</title>
        <authorList>
            <person name="Varga T."/>
            <person name="Krizsan K."/>
            <person name="Foldi C."/>
            <person name="Dima B."/>
            <person name="Sanchez-Garcia M."/>
            <person name="Sanchez-Ramirez S."/>
            <person name="Szollosi G.J."/>
            <person name="Szarkandi J.G."/>
            <person name="Papp V."/>
            <person name="Albert L."/>
            <person name="Andreopoulos W."/>
            <person name="Angelini C."/>
            <person name="Antonin V."/>
            <person name="Barry K.W."/>
            <person name="Bougher N.L."/>
            <person name="Buchanan P."/>
            <person name="Buyck B."/>
            <person name="Bense V."/>
            <person name="Catcheside P."/>
            <person name="Chovatia M."/>
            <person name="Cooper J."/>
            <person name="Damon W."/>
            <person name="Desjardin D."/>
            <person name="Finy P."/>
            <person name="Geml J."/>
            <person name="Haridas S."/>
            <person name="Hughes K."/>
            <person name="Justo A."/>
            <person name="Karasinski D."/>
            <person name="Kautmanova I."/>
            <person name="Kiss B."/>
            <person name="Kocsube S."/>
            <person name="Kotiranta H."/>
            <person name="LaButti K.M."/>
            <person name="Lechner B.E."/>
            <person name="Liimatainen K."/>
            <person name="Lipzen A."/>
            <person name="Lukacs Z."/>
            <person name="Mihaltcheva S."/>
            <person name="Morgado L.N."/>
            <person name="Niskanen T."/>
            <person name="Noordeloos M.E."/>
            <person name="Ohm R.A."/>
            <person name="Ortiz-Santana B."/>
            <person name="Ovrebo C."/>
            <person name="Racz N."/>
            <person name="Riley R."/>
            <person name="Savchenko A."/>
            <person name="Shiryaev A."/>
            <person name="Soop K."/>
            <person name="Spirin V."/>
            <person name="Szebenyi C."/>
            <person name="Tomsovsky M."/>
            <person name="Tulloss R.E."/>
            <person name="Uehling J."/>
            <person name="Grigoriev I.V."/>
            <person name="Vagvolgyi C."/>
            <person name="Papp T."/>
            <person name="Martin F.M."/>
            <person name="Miettinen O."/>
            <person name="Hibbett D.S."/>
            <person name="Nagy L.G."/>
        </authorList>
    </citation>
    <scope>NUCLEOTIDE SEQUENCE [LARGE SCALE GENOMIC DNA]</scope>
    <source>
        <strain evidence="1 2">NL-1719</strain>
    </source>
</reference>
<accession>A0ACD3ADT1</accession>
<dbReference type="EMBL" id="ML208490">
    <property type="protein sequence ID" value="TFK64068.1"/>
    <property type="molecule type" value="Genomic_DNA"/>
</dbReference>
<dbReference type="Proteomes" id="UP000308600">
    <property type="component" value="Unassembled WGS sequence"/>
</dbReference>
<organism evidence="1 2">
    <name type="scientific">Pluteus cervinus</name>
    <dbReference type="NCBI Taxonomy" id="181527"/>
    <lineage>
        <taxon>Eukaryota</taxon>
        <taxon>Fungi</taxon>
        <taxon>Dikarya</taxon>
        <taxon>Basidiomycota</taxon>
        <taxon>Agaricomycotina</taxon>
        <taxon>Agaricomycetes</taxon>
        <taxon>Agaricomycetidae</taxon>
        <taxon>Agaricales</taxon>
        <taxon>Pluteineae</taxon>
        <taxon>Pluteaceae</taxon>
        <taxon>Pluteus</taxon>
    </lineage>
</organism>
<sequence>MGQTYYRKFSTLVPYLYLFSQTGDSSDPDNDCKRFSSLAVLPGTEGDEPAWAASSKILDCLSLPLRLDELVRGYTLVVWVLVSFWLLIALARSFVSGFLFSQVGFDDLHTDKEEQEGFAASYVLTGTLGNFYIKPRKTWKIEKRGSNYKIIPLPTRCISARSL</sequence>
<gene>
    <name evidence="1" type="ORF">BDN72DRAFT_286273</name>
</gene>
<proteinExistence type="predicted"/>
<keyword evidence="2" id="KW-1185">Reference proteome</keyword>
<name>A0ACD3ADT1_9AGAR</name>